<comment type="caution">
    <text evidence="2">The sequence shown here is derived from an EMBL/GenBank/DDBJ whole genome shotgun (WGS) entry which is preliminary data.</text>
</comment>
<dbReference type="STRING" id="1440053.GCA_000718095_01257"/>
<evidence type="ECO:0000259" key="1">
    <source>
        <dbReference type="PROSITE" id="PS50902"/>
    </source>
</evidence>
<dbReference type="PANTHER" id="PTHR39201:SF1">
    <property type="entry name" value="FLAVODOXIN-LIKE DOMAIN-CONTAINING PROTEIN"/>
    <property type="match status" value="1"/>
</dbReference>
<sequence>MSDDEENSTHVVDGKVLGNTQYVAQIIEERTGAEVFRIETAEELPLDHETLENLALEQQEANERPKLKALIPNLEEYDTVFIGYPIWWYDLPMPMYTFLEEHDFSGKNIMLFSTHGGNRLSGTVETITDTLSDSTVISNALTISRDDMDDAEAEVVNWLDGLG</sequence>
<dbReference type="NCBIfam" id="NF005389">
    <property type="entry name" value="PRK06934.1"/>
    <property type="match status" value="1"/>
</dbReference>
<dbReference type="InterPro" id="IPR029039">
    <property type="entry name" value="Flavoprotein-like_sf"/>
</dbReference>
<proteinExistence type="predicted"/>
<dbReference type="SUPFAM" id="SSF52218">
    <property type="entry name" value="Flavoproteins"/>
    <property type="match status" value="1"/>
</dbReference>
<name>A0A2T7T9H8_9ACTN</name>
<keyword evidence="3" id="KW-1185">Reference proteome</keyword>
<dbReference type="AlphaFoldDB" id="A0A2T7T9H8"/>
<feature type="domain" description="Flavodoxin-like" evidence="1">
    <location>
        <begin position="9"/>
        <end position="163"/>
    </location>
</feature>
<reference evidence="2 3" key="1">
    <citation type="submission" date="2013-12" db="EMBL/GenBank/DDBJ databases">
        <title>Annotated genome of Streptomyces scopuliridis.</title>
        <authorList>
            <person name="Olson J.B."/>
        </authorList>
    </citation>
    <scope>NUCLEOTIDE SEQUENCE [LARGE SCALE GENOMIC DNA]</scope>
    <source>
        <strain evidence="2 3">RB72</strain>
    </source>
</reference>
<dbReference type="PROSITE" id="PS50902">
    <property type="entry name" value="FLAVODOXIN_LIKE"/>
    <property type="match status" value="1"/>
</dbReference>
<dbReference type="PANTHER" id="PTHR39201">
    <property type="entry name" value="EXPORTED PROTEIN-RELATED"/>
    <property type="match status" value="1"/>
</dbReference>
<dbReference type="Proteomes" id="UP000245992">
    <property type="component" value="Unassembled WGS sequence"/>
</dbReference>
<accession>A0A2T7T9H8</accession>
<organism evidence="2 3">
    <name type="scientific">Streptomyces scopuliridis RB72</name>
    <dbReference type="NCBI Taxonomy" id="1440053"/>
    <lineage>
        <taxon>Bacteria</taxon>
        <taxon>Bacillati</taxon>
        <taxon>Actinomycetota</taxon>
        <taxon>Actinomycetes</taxon>
        <taxon>Kitasatosporales</taxon>
        <taxon>Streptomycetaceae</taxon>
        <taxon>Streptomyces</taxon>
    </lineage>
</organism>
<dbReference type="Pfam" id="PF12682">
    <property type="entry name" value="Flavodoxin_4"/>
    <property type="match status" value="1"/>
</dbReference>
<evidence type="ECO:0000313" key="2">
    <source>
        <dbReference type="EMBL" id="PVE11803.1"/>
    </source>
</evidence>
<dbReference type="Gene3D" id="3.40.50.360">
    <property type="match status" value="1"/>
</dbReference>
<dbReference type="GO" id="GO:0010181">
    <property type="term" value="F:FMN binding"/>
    <property type="evidence" value="ECO:0007669"/>
    <property type="project" value="InterPro"/>
</dbReference>
<dbReference type="InterPro" id="IPR008254">
    <property type="entry name" value="Flavodoxin/NO_synth"/>
</dbReference>
<evidence type="ECO:0000313" key="3">
    <source>
        <dbReference type="Proteomes" id="UP000245992"/>
    </source>
</evidence>
<dbReference type="EMBL" id="AZSP01000126">
    <property type="protein sequence ID" value="PVE11803.1"/>
    <property type="molecule type" value="Genomic_DNA"/>
</dbReference>
<gene>
    <name evidence="2" type="ORF">Y717_00210</name>
</gene>
<protein>
    <submittedName>
        <fullName evidence="2">Flavodoxin</fullName>
    </submittedName>
</protein>